<dbReference type="EMBL" id="OY569118">
    <property type="protein sequence ID" value="CAJ1003728.1"/>
    <property type="molecule type" value="Genomic_DNA"/>
</dbReference>
<keyword evidence="4 9" id="KW-0902">Two-component regulatory system</keyword>
<dbReference type="Proteomes" id="UP001189619">
    <property type="component" value="Chromosome"/>
</dbReference>
<dbReference type="GO" id="GO:0000156">
    <property type="term" value="F:phosphorelay response regulator activity"/>
    <property type="evidence" value="ECO:0007669"/>
    <property type="project" value="TreeGrafter"/>
</dbReference>
<dbReference type="CDD" id="cd19925">
    <property type="entry name" value="REC_citrate_TCS"/>
    <property type="match status" value="1"/>
</dbReference>
<dbReference type="Gene3D" id="3.40.50.2300">
    <property type="match status" value="1"/>
</dbReference>
<dbReference type="SMART" id="SM00448">
    <property type="entry name" value="REC"/>
    <property type="match status" value="1"/>
</dbReference>
<dbReference type="InterPro" id="IPR051271">
    <property type="entry name" value="2C-system_Tx_regulators"/>
</dbReference>
<evidence type="ECO:0000256" key="7">
    <source>
        <dbReference type="ARBA" id="ARBA00023159"/>
    </source>
</evidence>
<dbReference type="PANTHER" id="PTHR45526">
    <property type="entry name" value="TRANSCRIPTIONAL REGULATORY PROTEIN DPIA"/>
    <property type="match status" value="1"/>
</dbReference>
<dbReference type="InterPro" id="IPR011006">
    <property type="entry name" value="CheY-like_superfamily"/>
</dbReference>
<dbReference type="InterPro" id="IPR001034">
    <property type="entry name" value="DeoR_HTH"/>
</dbReference>
<dbReference type="AlphaFoldDB" id="A0AA48RFE9"/>
<protein>
    <recommendedName>
        <fullName evidence="9">Transcriptional regulatory protein</fullName>
    </recommendedName>
</protein>
<keyword evidence="5 9" id="KW-0805">Transcription regulation</keyword>
<dbReference type="PROSITE" id="PS50110">
    <property type="entry name" value="RESPONSE_REGULATORY"/>
    <property type="match status" value="1"/>
</dbReference>
<dbReference type="GO" id="GO:0003677">
    <property type="term" value="F:DNA binding"/>
    <property type="evidence" value="ECO:0007669"/>
    <property type="project" value="UniProtKB-KW"/>
</dbReference>
<dbReference type="SMART" id="SM00420">
    <property type="entry name" value="HTH_DEOR"/>
    <property type="match status" value="1"/>
</dbReference>
<accession>A0AA48RFE9</accession>
<dbReference type="InterPro" id="IPR036390">
    <property type="entry name" value="WH_DNA-bd_sf"/>
</dbReference>
<keyword evidence="8 9" id="KW-0804">Transcription</keyword>
<dbReference type="Gene3D" id="1.10.10.10">
    <property type="entry name" value="Winged helix-like DNA-binding domain superfamily/Winged helix DNA-binding domain"/>
    <property type="match status" value="1"/>
</dbReference>
<dbReference type="GO" id="GO:0005737">
    <property type="term" value="C:cytoplasm"/>
    <property type="evidence" value="ECO:0007669"/>
    <property type="project" value="UniProtKB-SubCell"/>
</dbReference>
<evidence type="ECO:0000256" key="3">
    <source>
        <dbReference type="ARBA" id="ARBA00022553"/>
    </source>
</evidence>
<dbReference type="Pfam" id="PF04703">
    <property type="entry name" value="FaeA"/>
    <property type="match status" value="1"/>
</dbReference>
<name>A0AA48RFE9_9BACL</name>
<dbReference type="InterPro" id="IPR001789">
    <property type="entry name" value="Sig_transdc_resp-reg_receiver"/>
</dbReference>
<feature type="domain" description="Response regulatory" evidence="11">
    <location>
        <begin position="6"/>
        <end position="122"/>
    </location>
</feature>
<reference evidence="12" key="1">
    <citation type="submission" date="2023-07" db="EMBL/GenBank/DDBJ databases">
        <authorList>
            <person name="Ivanov I."/>
            <person name="Teneva D."/>
            <person name="Stoikov I."/>
        </authorList>
    </citation>
    <scope>NUCLEOTIDE SEQUENCE</scope>
    <source>
        <strain evidence="12">4475</strain>
    </source>
</reference>
<dbReference type="Pfam" id="PF00072">
    <property type="entry name" value="Response_reg"/>
    <property type="match status" value="1"/>
</dbReference>
<dbReference type="KEGG" id="bayd:BSPP4475_15510"/>
<keyword evidence="3 10" id="KW-0597">Phosphoprotein</keyword>
<evidence type="ECO:0000256" key="10">
    <source>
        <dbReference type="PROSITE-ProRule" id="PRU00169"/>
    </source>
</evidence>
<dbReference type="SUPFAM" id="SSF52172">
    <property type="entry name" value="CheY-like"/>
    <property type="match status" value="1"/>
</dbReference>
<dbReference type="PIRSF" id="PIRSF006171">
    <property type="entry name" value="RR_citrat_malat"/>
    <property type="match status" value="1"/>
</dbReference>
<evidence type="ECO:0000256" key="4">
    <source>
        <dbReference type="ARBA" id="ARBA00023012"/>
    </source>
</evidence>
<organism evidence="12 13">
    <name type="scientific">Brevibacillus aydinogluensis</name>
    <dbReference type="NCBI Taxonomy" id="927786"/>
    <lineage>
        <taxon>Bacteria</taxon>
        <taxon>Bacillati</taxon>
        <taxon>Bacillota</taxon>
        <taxon>Bacilli</taxon>
        <taxon>Bacillales</taxon>
        <taxon>Paenibacillaceae</taxon>
        <taxon>Brevibacillus</taxon>
    </lineage>
</organism>
<evidence type="ECO:0000256" key="5">
    <source>
        <dbReference type="ARBA" id="ARBA00023015"/>
    </source>
</evidence>
<dbReference type="GO" id="GO:0003700">
    <property type="term" value="F:DNA-binding transcription factor activity"/>
    <property type="evidence" value="ECO:0007669"/>
    <property type="project" value="InterPro"/>
</dbReference>
<keyword evidence="2 9" id="KW-0963">Cytoplasm</keyword>
<gene>
    <name evidence="12" type="ORF">BSPP4475_15510</name>
</gene>
<evidence type="ECO:0000313" key="12">
    <source>
        <dbReference type="EMBL" id="CAJ1003728.1"/>
    </source>
</evidence>
<dbReference type="RefSeq" id="WP_304414574.1">
    <property type="nucleotide sequence ID" value="NZ_OY569118.1"/>
</dbReference>
<keyword evidence="6 9" id="KW-0238">DNA-binding</keyword>
<evidence type="ECO:0000256" key="8">
    <source>
        <dbReference type="ARBA" id="ARBA00023163"/>
    </source>
</evidence>
<dbReference type="InterPro" id="IPR006793">
    <property type="entry name" value="FaeA"/>
</dbReference>
<evidence type="ECO:0000256" key="2">
    <source>
        <dbReference type="ARBA" id="ARBA00022490"/>
    </source>
</evidence>
<dbReference type="InterPro" id="IPR024187">
    <property type="entry name" value="Sig_transdc_resp-reg_cit/mal"/>
</dbReference>
<keyword evidence="7 9" id="KW-0010">Activator</keyword>
<evidence type="ECO:0000256" key="1">
    <source>
        <dbReference type="ARBA" id="ARBA00004496"/>
    </source>
</evidence>
<proteinExistence type="predicted"/>
<dbReference type="InterPro" id="IPR036388">
    <property type="entry name" value="WH-like_DNA-bd_sf"/>
</dbReference>
<evidence type="ECO:0000313" key="13">
    <source>
        <dbReference type="Proteomes" id="UP001189619"/>
    </source>
</evidence>
<feature type="modified residue" description="4-aspartylphosphate" evidence="10">
    <location>
        <position position="57"/>
    </location>
</feature>
<keyword evidence="13" id="KW-1185">Reference proteome</keyword>
<dbReference type="SUPFAM" id="SSF46785">
    <property type="entry name" value="Winged helix' DNA-binding domain"/>
    <property type="match status" value="1"/>
</dbReference>
<evidence type="ECO:0000259" key="11">
    <source>
        <dbReference type="PROSITE" id="PS50110"/>
    </source>
</evidence>
<evidence type="ECO:0000256" key="6">
    <source>
        <dbReference type="ARBA" id="ARBA00023125"/>
    </source>
</evidence>
<evidence type="ECO:0000256" key="9">
    <source>
        <dbReference type="PIRNR" id="PIRNR006171"/>
    </source>
</evidence>
<comment type="subcellular location">
    <subcellularLocation>
        <location evidence="1 9">Cytoplasm</location>
    </subcellularLocation>
</comment>
<sequence length="228" mass="25869">MGDPFRVVVIEDDPMVQEVNRQFIERVSSFRVVGAASNGAEGLALVEQLKPDLVIMDIFMPVLDGVRTLQKLRTANQAVDVIVITAAKDKPTIQAMLRNGVMDYIIKPFKFERIQQALENYRAFRQQLEQEGTVSQAEVDQLLFRSAAKSPRELETPPKGLHMHTLEQIVRHLRQEKQPLSAEEVAERVGIARVTARRYLEYLEKSGRVKRDVAYGGVGRPTNRYVLV</sequence>
<dbReference type="PANTHER" id="PTHR45526:SF1">
    <property type="entry name" value="TRANSCRIPTIONAL REGULATORY PROTEIN DCUR-RELATED"/>
    <property type="match status" value="1"/>
</dbReference>